<evidence type="ECO:0000313" key="1">
    <source>
        <dbReference type="EMBL" id="CAH2299121.1"/>
    </source>
</evidence>
<proteinExistence type="predicted"/>
<dbReference type="InterPro" id="IPR043502">
    <property type="entry name" value="DNA/RNA_pol_sf"/>
</dbReference>
<dbReference type="Gene3D" id="3.30.70.270">
    <property type="match status" value="1"/>
</dbReference>
<dbReference type="PANTHER" id="PTHR33064:SF37">
    <property type="entry name" value="RIBONUCLEASE H"/>
    <property type="match status" value="1"/>
</dbReference>
<evidence type="ECO:0000313" key="2">
    <source>
        <dbReference type="Proteomes" id="UP001295444"/>
    </source>
</evidence>
<gene>
    <name evidence="1" type="ORF">PECUL_23A033512</name>
</gene>
<sequence>MIYRCAVLIGKPAHKKLKKVDYLGFVLQQGTRSLSSKRIEALQKIPKPVTKKELLTFLGIINYCRQWIPECLHYDSILRMAVKGDSPDYIRWSPEMVDAYVALKIKYGPINSGTMSVLHAILTHDNPNLSKTQPEEHDCIHAIHTHISPHLDLMHTAQPGSEDVFVDGSCSRPVDGQYQTGYAVVQLPGKKDARTVVKILTTEIIPQYGCPLQINSDNGPAFASKITPELAKWLQEPSHPYQPSDLVCI</sequence>
<keyword evidence="2" id="KW-1185">Reference proteome</keyword>
<reference evidence="1" key="1">
    <citation type="submission" date="2022-03" db="EMBL/GenBank/DDBJ databases">
        <authorList>
            <person name="Alioto T."/>
            <person name="Alioto T."/>
            <person name="Gomez Garrido J."/>
        </authorList>
    </citation>
    <scope>NUCLEOTIDE SEQUENCE</scope>
</reference>
<dbReference type="Gene3D" id="3.30.420.10">
    <property type="entry name" value="Ribonuclease H-like superfamily/Ribonuclease H"/>
    <property type="match status" value="1"/>
</dbReference>
<dbReference type="Proteomes" id="UP001295444">
    <property type="component" value="Chromosome 06"/>
</dbReference>
<dbReference type="AlphaFoldDB" id="A0AAD1SDU8"/>
<dbReference type="SUPFAM" id="SSF56672">
    <property type="entry name" value="DNA/RNA polymerases"/>
    <property type="match status" value="1"/>
</dbReference>
<dbReference type="InterPro" id="IPR012337">
    <property type="entry name" value="RNaseH-like_sf"/>
</dbReference>
<protein>
    <submittedName>
        <fullName evidence="1">Endogenous retrovirus group K member 11 Pol</fullName>
    </submittedName>
</protein>
<accession>A0AAD1SDU8</accession>
<dbReference type="InterPro" id="IPR043128">
    <property type="entry name" value="Rev_trsase/Diguanyl_cyclase"/>
</dbReference>
<name>A0AAD1SDU8_PELCU</name>
<dbReference type="EMBL" id="OW240917">
    <property type="protein sequence ID" value="CAH2299121.1"/>
    <property type="molecule type" value="Genomic_DNA"/>
</dbReference>
<dbReference type="GO" id="GO:0006259">
    <property type="term" value="P:DNA metabolic process"/>
    <property type="evidence" value="ECO:0007669"/>
    <property type="project" value="UniProtKB-ARBA"/>
</dbReference>
<organism evidence="1 2">
    <name type="scientific">Pelobates cultripes</name>
    <name type="common">Western spadefoot toad</name>
    <dbReference type="NCBI Taxonomy" id="61616"/>
    <lineage>
        <taxon>Eukaryota</taxon>
        <taxon>Metazoa</taxon>
        <taxon>Chordata</taxon>
        <taxon>Craniata</taxon>
        <taxon>Vertebrata</taxon>
        <taxon>Euteleostomi</taxon>
        <taxon>Amphibia</taxon>
        <taxon>Batrachia</taxon>
        <taxon>Anura</taxon>
        <taxon>Pelobatoidea</taxon>
        <taxon>Pelobatidae</taxon>
        <taxon>Pelobates</taxon>
    </lineage>
</organism>
<dbReference type="SUPFAM" id="SSF53098">
    <property type="entry name" value="Ribonuclease H-like"/>
    <property type="match status" value="1"/>
</dbReference>
<dbReference type="InterPro" id="IPR036397">
    <property type="entry name" value="RNaseH_sf"/>
</dbReference>
<dbReference type="PANTHER" id="PTHR33064">
    <property type="entry name" value="POL PROTEIN"/>
    <property type="match status" value="1"/>
</dbReference>
<dbReference type="GO" id="GO:0003676">
    <property type="term" value="F:nucleic acid binding"/>
    <property type="evidence" value="ECO:0007669"/>
    <property type="project" value="InterPro"/>
</dbReference>
<dbReference type="InterPro" id="IPR051320">
    <property type="entry name" value="Viral_Replic_Matur_Polypro"/>
</dbReference>